<evidence type="ECO:0000313" key="2">
    <source>
        <dbReference type="EMBL" id="CAC5420705.1"/>
    </source>
</evidence>
<reference evidence="2 3" key="1">
    <citation type="submission" date="2020-06" db="EMBL/GenBank/DDBJ databases">
        <authorList>
            <person name="Li R."/>
            <person name="Bekaert M."/>
        </authorList>
    </citation>
    <scope>NUCLEOTIDE SEQUENCE [LARGE SCALE GENOMIC DNA]</scope>
    <source>
        <strain evidence="3">wild</strain>
    </source>
</reference>
<evidence type="ECO:0000313" key="3">
    <source>
        <dbReference type="Proteomes" id="UP000507470"/>
    </source>
</evidence>
<feature type="coiled-coil region" evidence="1">
    <location>
        <begin position="197"/>
        <end position="224"/>
    </location>
</feature>
<accession>A0A6J8EMD1</accession>
<dbReference type="Proteomes" id="UP000507470">
    <property type="component" value="Unassembled WGS sequence"/>
</dbReference>
<dbReference type="OrthoDB" id="6116533at2759"/>
<organism evidence="2 3">
    <name type="scientific">Mytilus coruscus</name>
    <name type="common">Sea mussel</name>
    <dbReference type="NCBI Taxonomy" id="42192"/>
    <lineage>
        <taxon>Eukaryota</taxon>
        <taxon>Metazoa</taxon>
        <taxon>Spiralia</taxon>
        <taxon>Lophotrochozoa</taxon>
        <taxon>Mollusca</taxon>
        <taxon>Bivalvia</taxon>
        <taxon>Autobranchia</taxon>
        <taxon>Pteriomorphia</taxon>
        <taxon>Mytilida</taxon>
        <taxon>Mytiloidea</taxon>
        <taxon>Mytilidae</taxon>
        <taxon>Mytilinae</taxon>
        <taxon>Mytilus</taxon>
    </lineage>
</organism>
<dbReference type="EMBL" id="CACVKT020009164">
    <property type="protein sequence ID" value="CAC5420705.1"/>
    <property type="molecule type" value="Genomic_DNA"/>
</dbReference>
<keyword evidence="1" id="KW-0175">Coiled coil</keyword>
<proteinExistence type="predicted"/>
<gene>
    <name evidence="2" type="ORF">MCOR_52905</name>
</gene>
<sequence length="697" mass="80460">MNTVMKKLNKDSSFIHQKHNQFNQTLQKFNIMLTEGKYMLDTNFKEVAQLKEVTQHLDVNSRKLDDSLVVLGTVVANCSEQVEKCKETADRMKVIFEDETYLNSSFKILLVFNVFLYKKVDTLQSNTQSLLEKINLLENVSDEKFSFLFGDTQTYSESVKTMAKIGDRIQNANNEKDDILMSVGSIKNDVEVLGKNLTKMNKTLKKEKSDLNILVEEIETVKSEQENVRAIRGDIEILRKLTENCLTLKDDLTFQADKITKMNTQMEKLSKDSSFVQQEHNRFSQKLQEFRTKLTEESNLLDTNTEEVAQLKEDTQQLNVNSMKLNDSFVVLGTVIANCSEQVEKCKETADRMKVIIRNETFLNSSFKILEKEMEILITNIFTVNGDLITESKRLDNLKLLLKTVQEKQGEIKMMDAKLDEAQQSVSHLEKDLIKHAEEIEKYQNEFLSISKIPDRLQTLNKTIETLSIDIEDKWVLVQRMAVVFVLLVLSICGGQFYNRKNKIDEMDKKIKYLAENKDKPSLKYESLSIVEQIKRKQPEELENKFCVISFSQETHNKHRRITKPSVEGRLRIKKMDEADFVVISNQSVLNIPTCKVLLVFVDHNQKDVILETPGEDEEDIKLLTVQACRKMGADVFVIYVGDEGSESLMAGCLYNKQLTRVAEHFELKQLEQRNRVITCHDKFTITQREKVAQAIA</sequence>
<keyword evidence="3" id="KW-1185">Reference proteome</keyword>
<feature type="coiled-coil region" evidence="1">
    <location>
        <begin position="405"/>
        <end position="446"/>
    </location>
</feature>
<protein>
    <submittedName>
        <fullName evidence="2">Uncharacterized protein</fullName>
    </submittedName>
</protein>
<feature type="coiled-coil region" evidence="1">
    <location>
        <begin position="294"/>
        <end position="321"/>
    </location>
</feature>
<dbReference type="AlphaFoldDB" id="A0A6J8EMD1"/>
<evidence type="ECO:0000256" key="1">
    <source>
        <dbReference type="SAM" id="Coils"/>
    </source>
</evidence>
<name>A0A6J8EMD1_MYTCO</name>